<dbReference type="PANTHER" id="PTHR32114">
    <property type="entry name" value="ABC TRANSPORTER ABCH.3"/>
    <property type="match status" value="1"/>
</dbReference>
<feature type="coiled-coil region" evidence="1">
    <location>
        <begin position="280"/>
        <end position="328"/>
    </location>
</feature>
<proteinExistence type="predicted"/>
<keyword evidence="1" id="KW-0175">Coiled coil</keyword>
<dbReference type="EMBL" id="JEMC01004027">
    <property type="protein sequence ID" value="KYF76487.1"/>
    <property type="molecule type" value="Genomic_DNA"/>
</dbReference>
<feature type="region of interest" description="Disordered" evidence="2">
    <location>
        <begin position="1"/>
        <end position="22"/>
    </location>
</feature>
<feature type="coiled-coil region" evidence="1">
    <location>
        <begin position="548"/>
        <end position="575"/>
    </location>
</feature>
<dbReference type="InterPro" id="IPR027417">
    <property type="entry name" value="P-loop_NTPase"/>
</dbReference>
<feature type="coiled-coil region" evidence="1">
    <location>
        <begin position="359"/>
        <end position="386"/>
    </location>
</feature>
<dbReference type="Proteomes" id="UP000075515">
    <property type="component" value="Unassembled WGS sequence"/>
</dbReference>
<evidence type="ECO:0008006" key="5">
    <source>
        <dbReference type="Google" id="ProtNLM"/>
    </source>
</evidence>
<reference evidence="3 4" key="1">
    <citation type="submission" date="2014-02" db="EMBL/GenBank/DDBJ databases">
        <title>The small core and large imbalanced accessory genome model reveals a collaborative survival strategy of Sorangium cellulosum strains in nature.</title>
        <authorList>
            <person name="Han K."/>
            <person name="Peng R."/>
            <person name="Blom J."/>
            <person name="Li Y.-Z."/>
        </authorList>
    </citation>
    <scope>NUCLEOTIDE SEQUENCE [LARGE SCALE GENOMIC DNA]</scope>
    <source>
        <strain evidence="3 4">So0149</strain>
    </source>
</reference>
<name>A0A150R898_SORCE</name>
<feature type="compositionally biased region" description="Basic residues" evidence="2">
    <location>
        <begin position="1"/>
        <end position="13"/>
    </location>
</feature>
<protein>
    <recommendedName>
        <fullName evidence="5">Rad50/SbcC-type AAA domain-containing protein</fullName>
    </recommendedName>
</protein>
<evidence type="ECO:0000313" key="3">
    <source>
        <dbReference type="EMBL" id="KYF76487.1"/>
    </source>
</evidence>
<dbReference type="Gene3D" id="3.40.50.300">
    <property type="entry name" value="P-loop containing nucleotide triphosphate hydrolases"/>
    <property type="match status" value="2"/>
</dbReference>
<comment type="caution">
    <text evidence="3">The sequence shown here is derived from an EMBL/GenBank/DDBJ whole genome shotgun (WGS) entry which is preliminary data.</text>
</comment>
<organism evidence="3 4">
    <name type="scientific">Sorangium cellulosum</name>
    <name type="common">Polyangium cellulosum</name>
    <dbReference type="NCBI Taxonomy" id="56"/>
    <lineage>
        <taxon>Bacteria</taxon>
        <taxon>Pseudomonadati</taxon>
        <taxon>Myxococcota</taxon>
        <taxon>Polyangia</taxon>
        <taxon>Polyangiales</taxon>
        <taxon>Polyangiaceae</taxon>
        <taxon>Sorangium</taxon>
    </lineage>
</organism>
<dbReference type="PANTHER" id="PTHR32114:SF2">
    <property type="entry name" value="ABC TRANSPORTER ABCH.3"/>
    <property type="match status" value="1"/>
</dbReference>
<dbReference type="AlphaFoldDB" id="A0A150R898"/>
<gene>
    <name evidence="3" type="ORF">BE18_06850</name>
</gene>
<evidence type="ECO:0000313" key="4">
    <source>
        <dbReference type="Proteomes" id="UP000075515"/>
    </source>
</evidence>
<sequence length="704" mass="78822">MNRWRHPLVKTAKKKDEASTVPSDAPINIDDITDRVLGRFAARSRDEIPRDEVRKVVTGLDLAKIQPNRKVPRLLIRRLKFKGTKTLDGINSPIDYEQPFQTGVNVLVIEDNLVGKSSVLKTIKFALTGNDEEYDQEVRRWITDIWLQFSLDDRAYTILLARREDGLHGRLAPGDHDCPIEKVPKAGAAKGFYHRGETEVQQALESFFVREFGLASLGWNQALPTRDGGSIKVWASWLTYFQALRIPDDNHAYLLCKPEYANQDQLLFSAFLGLHLSEPLNQLSMESAAIRKRKEFTEEQASQMAVKKAELLKRRTVLREQVAALDAEQARRLEVITGGNLAAQLVEAQGKFVEGSAEVAEIEEQLRTLTSQMQQCTATARRLREQIDLSRELTGLDVKICPNCVQSITPEAMQREKESYQCRLCVRPVPSAGEDVAAPLEAAARGYDQQAAALKVRIGEVNRELVAARRKAEGLRSMSETLRTTIKEGVSKGLPTPEEVERRGRLHEEIGGITQEIADVERSLGGGGSSEDHDRKAKIIDKVQLVLKEEAELRNQEIEDRLNDLAKEVIKALRADQISGIKCYPTGVVKLTKNGEPIAFSKIMNPGERYRAKLALFLAMMRLGCEAGVGRHPGFLMLDQLGTAEMVPTDLQASATALKRIEDEYSDRVQILCFTTRPEFRQATLADKVYGHRTVGTTGKKFAF</sequence>
<evidence type="ECO:0000256" key="2">
    <source>
        <dbReference type="SAM" id="MobiDB-lite"/>
    </source>
</evidence>
<dbReference type="SUPFAM" id="SSF52540">
    <property type="entry name" value="P-loop containing nucleoside triphosphate hydrolases"/>
    <property type="match status" value="1"/>
</dbReference>
<accession>A0A150R898</accession>
<evidence type="ECO:0000256" key="1">
    <source>
        <dbReference type="SAM" id="Coils"/>
    </source>
</evidence>